<dbReference type="EMBL" id="WAAU01000085">
    <property type="protein sequence ID" value="KAB1151440.1"/>
    <property type="molecule type" value="Genomic_DNA"/>
</dbReference>
<keyword evidence="2" id="KW-0596">Phosphopantetheine</keyword>
<dbReference type="NCBIfam" id="NF003417">
    <property type="entry name" value="PRK04813.1"/>
    <property type="match status" value="2"/>
</dbReference>
<dbReference type="Pfam" id="PF00550">
    <property type="entry name" value="PP-binding"/>
    <property type="match status" value="2"/>
</dbReference>
<dbReference type="Gene3D" id="2.30.38.10">
    <property type="entry name" value="Luciferase, Domain 3"/>
    <property type="match status" value="2"/>
</dbReference>
<dbReference type="InterPro" id="IPR045851">
    <property type="entry name" value="AMP-bd_C_sf"/>
</dbReference>
<dbReference type="PANTHER" id="PTHR45527">
    <property type="entry name" value="NONRIBOSOMAL PEPTIDE SYNTHETASE"/>
    <property type="match status" value="1"/>
</dbReference>
<keyword evidence="3" id="KW-0597">Phosphoprotein</keyword>
<evidence type="ECO:0000256" key="2">
    <source>
        <dbReference type="ARBA" id="ARBA00022450"/>
    </source>
</evidence>
<gene>
    <name evidence="6" type="ORF">F7018_18105</name>
</gene>
<dbReference type="SUPFAM" id="SSF52777">
    <property type="entry name" value="CoA-dependent acyltransferases"/>
    <property type="match status" value="6"/>
</dbReference>
<dbReference type="Proteomes" id="UP000467305">
    <property type="component" value="Unassembled WGS sequence"/>
</dbReference>
<dbReference type="PROSITE" id="PS50075">
    <property type="entry name" value="CARRIER"/>
    <property type="match status" value="2"/>
</dbReference>
<evidence type="ECO:0000256" key="4">
    <source>
        <dbReference type="ARBA" id="ARBA00022737"/>
    </source>
</evidence>
<comment type="cofactor">
    <cofactor evidence="1">
        <name>pantetheine 4'-phosphate</name>
        <dbReference type="ChEBI" id="CHEBI:47942"/>
    </cofactor>
</comment>
<keyword evidence="4" id="KW-0677">Repeat</keyword>
<dbReference type="Pfam" id="PF13193">
    <property type="entry name" value="AMP-binding_C"/>
    <property type="match status" value="1"/>
</dbReference>
<accession>A0A7J5A4V4</accession>
<dbReference type="Gene3D" id="3.40.50.980">
    <property type="match status" value="4"/>
</dbReference>
<dbReference type="GO" id="GO:0031177">
    <property type="term" value="F:phosphopantetheine binding"/>
    <property type="evidence" value="ECO:0007669"/>
    <property type="project" value="InterPro"/>
</dbReference>
<evidence type="ECO:0000313" key="6">
    <source>
        <dbReference type="EMBL" id="KAB1151440.1"/>
    </source>
</evidence>
<dbReference type="FunFam" id="3.40.50.980:FF:000001">
    <property type="entry name" value="Non-ribosomal peptide synthetase"/>
    <property type="match status" value="2"/>
</dbReference>
<evidence type="ECO:0000259" key="5">
    <source>
        <dbReference type="PROSITE" id="PS50075"/>
    </source>
</evidence>
<feature type="non-terminal residue" evidence="6">
    <location>
        <position position="1"/>
    </location>
</feature>
<dbReference type="GO" id="GO:0044550">
    <property type="term" value="P:secondary metabolite biosynthetic process"/>
    <property type="evidence" value="ECO:0007669"/>
    <property type="project" value="TreeGrafter"/>
</dbReference>
<dbReference type="GO" id="GO:0003824">
    <property type="term" value="F:catalytic activity"/>
    <property type="evidence" value="ECO:0007669"/>
    <property type="project" value="InterPro"/>
</dbReference>
<dbReference type="Gene3D" id="1.10.1200.10">
    <property type="entry name" value="ACP-like"/>
    <property type="match status" value="2"/>
</dbReference>
<dbReference type="FunFam" id="3.40.50.980:FF:000002">
    <property type="entry name" value="Enterobactin synthetase component F"/>
    <property type="match status" value="1"/>
</dbReference>
<dbReference type="SUPFAM" id="SSF56801">
    <property type="entry name" value="Acetyl-CoA synthetase-like"/>
    <property type="match status" value="2"/>
</dbReference>
<dbReference type="Pfam" id="PF00501">
    <property type="entry name" value="AMP-binding"/>
    <property type="match status" value="2"/>
</dbReference>
<dbReference type="SUPFAM" id="SSF47336">
    <property type="entry name" value="ACP-like"/>
    <property type="match status" value="2"/>
</dbReference>
<dbReference type="InterPro" id="IPR006162">
    <property type="entry name" value="Ppantetheine_attach_site"/>
</dbReference>
<dbReference type="FunFam" id="3.40.50.12780:FF:000012">
    <property type="entry name" value="Non-ribosomal peptide synthetase"/>
    <property type="match status" value="2"/>
</dbReference>
<name>A0A7J5A4V4_9FLAO</name>
<dbReference type="PANTHER" id="PTHR45527:SF1">
    <property type="entry name" value="FATTY ACID SYNTHASE"/>
    <property type="match status" value="1"/>
</dbReference>
<keyword evidence="7" id="KW-1185">Reference proteome</keyword>
<reference evidence="6 7" key="1">
    <citation type="submission" date="2019-09" db="EMBL/GenBank/DDBJ databases">
        <authorList>
            <person name="Cao W.R."/>
        </authorList>
    </citation>
    <scope>NUCLEOTIDE SEQUENCE [LARGE SCALE GENOMIC DNA]</scope>
    <source>
        <strain evidence="7">a4</strain>
    </source>
</reference>
<dbReference type="SMART" id="SM00823">
    <property type="entry name" value="PKS_PP"/>
    <property type="match status" value="1"/>
</dbReference>
<dbReference type="GO" id="GO:0043041">
    <property type="term" value="P:amino acid activation for nonribosomal peptide biosynthetic process"/>
    <property type="evidence" value="ECO:0007669"/>
    <property type="project" value="TreeGrafter"/>
</dbReference>
<evidence type="ECO:0000313" key="7">
    <source>
        <dbReference type="Proteomes" id="UP000467305"/>
    </source>
</evidence>
<feature type="domain" description="Carrier" evidence="5">
    <location>
        <begin position="972"/>
        <end position="1046"/>
    </location>
</feature>
<dbReference type="InterPro" id="IPR009081">
    <property type="entry name" value="PP-bd_ACP"/>
</dbReference>
<dbReference type="FunFam" id="1.10.1200.10:FF:000005">
    <property type="entry name" value="Nonribosomal peptide synthetase 1"/>
    <property type="match status" value="1"/>
</dbReference>
<dbReference type="PROSITE" id="PS00012">
    <property type="entry name" value="PHOSPHOPANTETHEINE"/>
    <property type="match status" value="2"/>
</dbReference>
<dbReference type="Gene3D" id="3.30.559.30">
    <property type="entry name" value="Nonribosomal peptide synthetase, condensation domain"/>
    <property type="match status" value="3"/>
</dbReference>
<dbReference type="InterPro" id="IPR000873">
    <property type="entry name" value="AMP-dep_synth/lig_dom"/>
</dbReference>
<sequence>VYPMNGVEKGMVFEYLKNTSDDIHEIIYHEQNMYDYPVKNFDFDLFKHAVGLMIDKHTALRKIYDLESFAHIILKNADPEVNFIDIQHLDKEEQRVFVKNKLLEEKRRGTELSFSLMWRINIIKVRDDYQYLLFDFHHSLFDGWSLSSFLTEMLNMYSILVKDRNYIPVLLETTYKDQIIGELSAAKSQESITYWQKELDGYTRFELPSNDEKHVFVSDVFELPISFREELEELAIRYNTSFKHLCFAACLYTMNMLSYEDDITLGIVTNNRPLTQDGDKLLGCFLNTIPFRAKISEELTWGGYINYIEDKLRTLKYHEKMPFHKILEVIKEPAGEHNPIFDVAFNYLDFQIFKEWEAYDSSIELEEDSLSEFYLNEHFPFGFHIEAHDLRQEHGGVYNKSFRVLLRYSTAVFSKEQVKKLATYFKLTLEQFLYSETTLMGKEIILSEADKEDRIRLDEFNETLADYETDKTILDLFTKQVESNPEKIAVKYKEKQLSYLELDTISNQLAQILIKKGVTVDTLIPLCLDRSLEMIIGIIGILKAGGAYVPIDPTYPQNRIDYILDDTQPNLVLTISKYQKLFKDVELINLDNEFLYNEEQVLNANISIPETSLAYVIYTSGTTGKPKGVMNQHDGIYNRLMWMRDYLEVTEHDVILQKTTFCFDVSVWELLLPLISGSRLVFAKPEGHKDPLYLQKLINDEQVSIVHFVPSMLDVFVSETDLNINNSFSKVICSGEALSYATLAKFQEKFENTRIFNLYGPTEAAIDVTAVDVTEHNNAIVPIGKPIANTKIHIVDKNNIHQPIGVIGELIIEGIQVARGYLNKPELTSEKFIDNPFNKNTRHKLYKTGDLARWMPDGNLEFLGRNDSQVKIRGNRIELGEIEYHLNQVKTIKQSVVIVSKDNNQLVAYAVVKEGFDKKIVRDELSNVVPVYMIPEVFIELDSFPLTANGKLDRKSLPEAKTSDLSFNEYVAPRTQTEIRLVKIWQELLKNEKVGINDNFFSLGGNSITAIQVVSQAKKQDIHLRVGDIFKNQTIQELSQNLRKNNTVLSEVGVLEGEFELLPIQHDFAESSFNNVNHYNQSVLMKISKELDDNIIDKAISKLVFQHDILRAKYRKEGDIYQGVYSLEEPKLYIENLKNIEERSENITKVCSKYQKSLSLTENTICFVLIKTSDTESHNRLFIVAHHMIVDIVSWHILLDDLSGYIHDAIKGKVTVTSRKSTSYRQWQQKLYSYGNSKYLLKEFTYWKKQLSKAVKLPYDFSTNEYKSTYKDVKFYQTKLTAKETEVLLTECHQKYNTEINDLLMSSLAMTLGPWLNSNEFTIGLEGHGREDIFDNIDVSRTIGWFTSLFPLTLTYSEDSLDRTIIEVKERLRQVPNKGIGYGILRYLNDDDDIRSQLSKNFQQIIFNYLGQFETEDQTNGFFSMASESMGQNIDLKNQNNHKLSISGLVVEGRMQFNWNYNSNIFSEQTVLKLAQSFEDNLKLIINHCLTVDNSIKTPFDYGLHLETNHKELTKFLSLQGNNDIIDIYKLTPLQQGLLFHSLYDDNSNYIVQMSFDMPSLNIELFQRSWEILIEKHSILRTSFNNEFFNIPVQCVSKKRKLPLRVLDYSNKDNIEIEAFLKEDYIKPFDLKTSPFRINILKMSKGEYKIVFTHHHILLDGWSVSILLTKVVGIYQELVNNKDVSISNREDNYINNIKQFFLRNEFNGHEYWKNYLSSLTTPSFLPFLIDNKKRNKVFSNNNVKHFMKDDFTQELKQFAKKHQITINTVIQGAWAYLLSKYSGNNTVAFGTIISGRNEITKGIESGIGLYINTIPVCTTITEKQSISDWLINLQKEHIISREEHGHLSITDIQNNSLIQDELFDSLIIFDNYSQEVVNTSSKGQTLSIRNFQGKEENNYALSLYICVDDSGITVNLKYNNQLISLSSIEMILRHFEETLRSLLSSNQISDINYMTKNEKHHLLVNNNATKEKYSLGNTVLDLFKNQFESNPEAIKLIFGKDQMTNKVLEKRSNQLASLLQDEGVKKGDLIPICIERSFEMIIGILAIMKAGGAYVPIDSEHPKERIDFILKECKAKLLLSTSNLIEDKLKQIISDELSVIDITSSKVVEYPSKNIQVSIVPEDIAYVIYTSGSTGKPKGVLIRHESLLNRLMWKQNYFNVSDDVILQKTPFTFDVSVWELITPLITNSTMVLAKPNRHTDLAYLKNIIKEEGITLMHFVPSMLDTFLNEFDDVELQTFKLNVICSGESLTNSTLKKFQKKFSNSKIYNLYGPTEATIDVTAVDLTDYKGNKNIIGTPVSNTQLYIVNDQNDIVPENVIGELLIGGVQVAEGYINRPELSAEKFIKNPFNEDDSYKLYRTGDLAKWLPDGNIEFIGRNDHQIKLRGYRIELGEIEHVLSNHPTIKSVVVDCRSVNSEVALVAYYINDSSELSIEEIQSYLKKQLPDYMIPSFFIKVNSFPLSANGKLAKKLLPSPSTIFTKQYVPPTNEIEEQIVNIWSELLKIEASSLSIDEDFFKIGGNSLKAMALINRLNKTFLVEMSLKELFEKQTVKRISDYILTVKQIDSETNDNLKEAKLII</sequence>
<dbReference type="CDD" id="cd19534">
    <property type="entry name" value="E_NRPS"/>
    <property type="match status" value="1"/>
</dbReference>
<dbReference type="InterPro" id="IPR025110">
    <property type="entry name" value="AMP-bd_C"/>
</dbReference>
<organism evidence="6 7">
    <name type="scientific">Tenacibaculum aiptasiae</name>
    <dbReference type="NCBI Taxonomy" id="426481"/>
    <lineage>
        <taxon>Bacteria</taxon>
        <taxon>Pseudomonadati</taxon>
        <taxon>Bacteroidota</taxon>
        <taxon>Flavobacteriia</taxon>
        <taxon>Flavobacteriales</taxon>
        <taxon>Flavobacteriaceae</taxon>
        <taxon>Tenacibaculum</taxon>
    </lineage>
</organism>
<dbReference type="InterPro" id="IPR010071">
    <property type="entry name" value="AA_adenyl_dom"/>
</dbReference>
<dbReference type="InterPro" id="IPR010060">
    <property type="entry name" value="NRPS_synth"/>
</dbReference>
<dbReference type="PROSITE" id="PS00455">
    <property type="entry name" value="AMP_BINDING"/>
    <property type="match status" value="2"/>
</dbReference>
<comment type="caution">
    <text evidence="6">The sequence shown here is derived from an EMBL/GenBank/DDBJ whole genome shotgun (WGS) entry which is preliminary data.</text>
</comment>
<evidence type="ECO:0000256" key="3">
    <source>
        <dbReference type="ARBA" id="ARBA00022553"/>
    </source>
</evidence>
<feature type="domain" description="Carrier" evidence="5">
    <location>
        <begin position="2484"/>
        <end position="2561"/>
    </location>
</feature>
<dbReference type="InterPro" id="IPR020845">
    <property type="entry name" value="AMP-binding_CS"/>
</dbReference>
<dbReference type="InterPro" id="IPR023213">
    <property type="entry name" value="CAT-like_dom_sf"/>
</dbReference>
<dbReference type="Gene3D" id="3.30.300.30">
    <property type="match status" value="2"/>
</dbReference>
<dbReference type="NCBIfam" id="TIGR01720">
    <property type="entry name" value="NRPS-para261"/>
    <property type="match status" value="1"/>
</dbReference>
<dbReference type="Pfam" id="PF00668">
    <property type="entry name" value="Condensation"/>
    <property type="match status" value="3"/>
</dbReference>
<dbReference type="InterPro" id="IPR020806">
    <property type="entry name" value="PKS_PP-bd"/>
</dbReference>
<dbReference type="NCBIfam" id="TIGR01733">
    <property type="entry name" value="AA-adenyl-dom"/>
    <property type="match status" value="2"/>
</dbReference>
<protein>
    <submittedName>
        <fullName evidence="6">Amino acid adenylation domain-containing protein</fullName>
    </submittedName>
</protein>
<dbReference type="Gene3D" id="3.30.559.10">
    <property type="entry name" value="Chloramphenicol acetyltransferase-like domain"/>
    <property type="match status" value="3"/>
</dbReference>
<dbReference type="InterPro" id="IPR036736">
    <property type="entry name" value="ACP-like_sf"/>
</dbReference>
<dbReference type="OrthoDB" id="9765680at2"/>
<proteinExistence type="predicted"/>
<dbReference type="GO" id="GO:0005737">
    <property type="term" value="C:cytoplasm"/>
    <property type="evidence" value="ECO:0007669"/>
    <property type="project" value="TreeGrafter"/>
</dbReference>
<dbReference type="CDD" id="cd05930">
    <property type="entry name" value="A_NRPS"/>
    <property type="match status" value="2"/>
</dbReference>
<evidence type="ECO:0000256" key="1">
    <source>
        <dbReference type="ARBA" id="ARBA00001957"/>
    </source>
</evidence>
<dbReference type="InterPro" id="IPR001242">
    <property type="entry name" value="Condensation_dom"/>
</dbReference>